<organism evidence="1 2">
    <name type="scientific">Microbulbifer spongiae</name>
    <dbReference type="NCBI Taxonomy" id="2944933"/>
    <lineage>
        <taxon>Bacteria</taxon>
        <taxon>Pseudomonadati</taxon>
        <taxon>Pseudomonadota</taxon>
        <taxon>Gammaproteobacteria</taxon>
        <taxon>Cellvibrionales</taxon>
        <taxon>Microbulbiferaceae</taxon>
        <taxon>Microbulbifer</taxon>
    </lineage>
</organism>
<evidence type="ECO:0000313" key="2">
    <source>
        <dbReference type="Proteomes" id="UP001321520"/>
    </source>
</evidence>
<proteinExistence type="predicted"/>
<dbReference type="Proteomes" id="UP001321520">
    <property type="component" value="Chromosome"/>
</dbReference>
<gene>
    <name evidence="1" type="ORF">M8T91_11445</name>
</gene>
<reference evidence="1 2" key="1">
    <citation type="submission" date="2022-05" db="EMBL/GenBank/DDBJ databases">
        <title>Microbulbifer sp. nov., isolated from sponge.</title>
        <authorList>
            <person name="Gao L."/>
        </authorList>
    </citation>
    <scope>NUCLEOTIDE SEQUENCE [LARGE SCALE GENOMIC DNA]</scope>
    <source>
        <strain evidence="1 2">MI-G</strain>
    </source>
</reference>
<dbReference type="EMBL" id="CP098023">
    <property type="protein sequence ID" value="WKD48537.1"/>
    <property type="molecule type" value="Genomic_DNA"/>
</dbReference>
<keyword evidence="2" id="KW-1185">Reference proteome</keyword>
<protein>
    <submittedName>
        <fullName evidence="1">Uncharacterized protein</fullName>
    </submittedName>
</protein>
<name>A0ABY9E790_9GAMM</name>
<accession>A0ABY9E790</accession>
<sequence>MSRLQCVGVDIGIAARLGSDFLLSDRAMLCLHTLWITSIAIVSIQRRHIFSVEASYDLTRHWTLRGKHAYRLGQLSLDRQEPEFFDSRVSLYVLRADWHFVNRWDLLIEGCLLDLPNAQDRRSGAFIGLCRHLEEQLKLGIGYHFTDCSDDHTQRITPARRCL</sequence>
<evidence type="ECO:0000313" key="1">
    <source>
        <dbReference type="EMBL" id="WKD48537.1"/>
    </source>
</evidence>
<dbReference type="RefSeq" id="WP_301414298.1">
    <property type="nucleotide sequence ID" value="NZ_CP098023.1"/>
</dbReference>